<dbReference type="GO" id="GO:1990904">
    <property type="term" value="C:ribonucleoprotein complex"/>
    <property type="evidence" value="ECO:0007669"/>
    <property type="project" value="UniProtKB-KW"/>
</dbReference>
<dbReference type="SMART" id="SM00651">
    <property type="entry name" value="Sm"/>
    <property type="match status" value="1"/>
</dbReference>
<comment type="similarity">
    <text evidence="4">Belongs to the snRNP Sm proteins family.</text>
</comment>
<dbReference type="GO" id="GO:0000932">
    <property type="term" value="C:P-body"/>
    <property type="evidence" value="ECO:0007669"/>
    <property type="project" value="UniProtKB-SubCell"/>
</dbReference>
<organism evidence="7 8">
    <name type="scientific">Calycina marina</name>
    <dbReference type="NCBI Taxonomy" id="1763456"/>
    <lineage>
        <taxon>Eukaryota</taxon>
        <taxon>Fungi</taxon>
        <taxon>Dikarya</taxon>
        <taxon>Ascomycota</taxon>
        <taxon>Pezizomycotina</taxon>
        <taxon>Leotiomycetes</taxon>
        <taxon>Helotiales</taxon>
        <taxon>Pezizellaceae</taxon>
        <taxon>Calycina</taxon>
    </lineage>
</organism>
<dbReference type="GO" id="GO:0000290">
    <property type="term" value="P:deadenylation-dependent decapping of nuclear-transcribed mRNA"/>
    <property type="evidence" value="ECO:0007669"/>
    <property type="project" value="TreeGrafter"/>
</dbReference>
<evidence type="ECO:0000256" key="2">
    <source>
        <dbReference type="ARBA" id="ARBA00022884"/>
    </source>
</evidence>
<dbReference type="CDD" id="cd01728">
    <property type="entry name" value="LSm1"/>
    <property type="match status" value="1"/>
</dbReference>
<dbReference type="GO" id="GO:0003729">
    <property type="term" value="F:mRNA binding"/>
    <property type="evidence" value="ECO:0007669"/>
    <property type="project" value="TreeGrafter"/>
</dbReference>
<sequence length="257" mass="28583">MNALHLRDISCYNFTFTAHSKFVLDESLLSTRQFRIDLLVAVPRSITQLQHALFSSFLTKRYGLAQPNLKPVTTSSVATMETLNLEDTPQHGGPQGGAPQTAPVLGQPPQQSQQLPPQMFTTAAQLLDMTDKKLMVALRDGRKLVGVLRSWDQFANLVFQGTVERIFIPPTSPENPGLFADKPRGIFIVRGENVLLLGEIDLDTDDDVPRGYEQADLKVVEKLEKEMKRNIARNDKGKLKKLAELGFEGENSGEVLL</sequence>
<feature type="non-terminal residue" evidence="7">
    <location>
        <position position="1"/>
    </location>
</feature>
<accession>A0A9P7ZAP2</accession>
<comment type="function">
    <text evidence="4">Component of the cytoplasmic LSM1-LSM7 complex which is involved in mRNA degradation.</text>
</comment>
<dbReference type="InterPro" id="IPR010920">
    <property type="entry name" value="LSM_dom_sf"/>
</dbReference>
<comment type="subunit">
    <text evidence="4">Component of the heptameric LSM1-LSM7 complex that forms a seven-membered ring structure with a donut shape.</text>
</comment>
<dbReference type="GO" id="GO:1990726">
    <property type="term" value="C:Lsm1-7-Pat1 complex"/>
    <property type="evidence" value="ECO:0007669"/>
    <property type="project" value="TreeGrafter"/>
</dbReference>
<dbReference type="PANTHER" id="PTHR15588">
    <property type="entry name" value="LSM1"/>
    <property type="match status" value="1"/>
</dbReference>
<keyword evidence="3 4" id="KW-0687">Ribonucleoprotein</keyword>
<dbReference type="Gene3D" id="2.30.30.100">
    <property type="match status" value="1"/>
</dbReference>
<evidence type="ECO:0000256" key="4">
    <source>
        <dbReference type="RuleBase" id="RU365047"/>
    </source>
</evidence>
<dbReference type="OrthoDB" id="10263346at2759"/>
<dbReference type="Proteomes" id="UP000887226">
    <property type="component" value="Unassembled WGS sequence"/>
</dbReference>
<comment type="subcellular location">
    <subcellularLocation>
        <location evidence="4">Cytoplasm</location>
    </subcellularLocation>
    <subcellularLocation>
        <location evidence="4">Cytoplasm</location>
        <location evidence="4">P-body</location>
    </subcellularLocation>
</comment>
<dbReference type="GO" id="GO:0006397">
    <property type="term" value="P:mRNA processing"/>
    <property type="evidence" value="ECO:0007669"/>
    <property type="project" value="UniProtKB-UniRule"/>
</dbReference>
<gene>
    <name evidence="4" type="primary">LSM1</name>
    <name evidence="7" type="ORF">BJ878DRAFT_4221</name>
</gene>
<feature type="compositionally biased region" description="Low complexity" evidence="5">
    <location>
        <begin position="97"/>
        <end position="115"/>
    </location>
</feature>
<proteinExistence type="inferred from homology"/>
<feature type="domain" description="Sm" evidence="6">
    <location>
        <begin position="124"/>
        <end position="199"/>
    </location>
</feature>
<keyword evidence="1 4" id="KW-0963">Cytoplasm</keyword>
<evidence type="ECO:0000256" key="3">
    <source>
        <dbReference type="ARBA" id="ARBA00023274"/>
    </source>
</evidence>
<dbReference type="InterPro" id="IPR034104">
    <property type="entry name" value="Lsm1"/>
</dbReference>
<evidence type="ECO:0000313" key="7">
    <source>
        <dbReference type="EMBL" id="KAG9248584.1"/>
    </source>
</evidence>
<evidence type="ECO:0000256" key="1">
    <source>
        <dbReference type="ARBA" id="ARBA00022490"/>
    </source>
</evidence>
<keyword evidence="2 4" id="KW-0694">RNA-binding</keyword>
<evidence type="ECO:0000259" key="6">
    <source>
        <dbReference type="SMART" id="SM00651"/>
    </source>
</evidence>
<dbReference type="InterPro" id="IPR044642">
    <property type="entry name" value="PTHR15588"/>
</dbReference>
<dbReference type="EMBL" id="MU253746">
    <property type="protein sequence ID" value="KAG9248584.1"/>
    <property type="molecule type" value="Genomic_DNA"/>
</dbReference>
<name>A0A9P7ZAP2_9HELO</name>
<dbReference type="PANTHER" id="PTHR15588:SF8">
    <property type="entry name" value="U6 SNRNA-ASSOCIATED SM-LIKE PROTEIN LSM1"/>
    <property type="match status" value="1"/>
</dbReference>
<keyword evidence="4" id="KW-0507">mRNA processing</keyword>
<keyword evidence="8" id="KW-1185">Reference proteome</keyword>
<dbReference type="Pfam" id="PF01423">
    <property type="entry name" value="LSM"/>
    <property type="match status" value="1"/>
</dbReference>
<comment type="caution">
    <text evidence="7">The sequence shown here is derived from an EMBL/GenBank/DDBJ whole genome shotgun (WGS) entry which is preliminary data.</text>
</comment>
<evidence type="ECO:0000313" key="8">
    <source>
        <dbReference type="Proteomes" id="UP000887226"/>
    </source>
</evidence>
<dbReference type="AlphaFoldDB" id="A0A9P7ZAP2"/>
<dbReference type="InterPro" id="IPR001163">
    <property type="entry name" value="Sm_dom_euk/arc"/>
</dbReference>
<evidence type="ECO:0000256" key="5">
    <source>
        <dbReference type="SAM" id="MobiDB-lite"/>
    </source>
</evidence>
<protein>
    <recommendedName>
        <fullName evidence="4">U6 snRNA-associated Sm-like protein LSm1</fullName>
    </recommendedName>
</protein>
<reference evidence="7" key="1">
    <citation type="journal article" date="2021" name="IMA Fungus">
        <title>Genomic characterization of three marine fungi, including Emericellopsis atlantica sp. nov. with signatures of a generalist lifestyle and marine biomass degradation.</title>
        <authorList>
            <person name="Hagestad O.C."/>
            <person name="Hou L."/>
            <person name="Andersen J.H."/>
            <person name="Hansen E.H."/>
            <person name="Altermark B."/>
            <person name="Li C."/>
            <person name="Kuhnert E."/>
            <person name="Cox R.J."/>
            <person name="Crous P.W."/>
            <person name="Spatafora J.W."/>
            <person name="Lail K."/>
            <person name="Amirebrahimi M."/>
            <person name="Lipzen A."/>
            <person name="Pangilinan J."/>
            <person name="Andreopoulos W."/>
            <person name="Hayes R.D."/>
            <person name="Ng V."/>
            <person name="Grigoriev I.V."/>
            <person name="Jackson S.A."/>
            <person name="Sutton T.D.S."/>
            <person name="Dobson A.D.W."/>
            <person name="Rama T."/>
        </authorList>
    </citation>
    <scope>NUCLEOTIDE SEQUENCE</scope>
    <source>
        <strain evidence="7">TRa3180A</strain>
    </source>
</reference>
<feature type="region of interest" description="Disordered" evidence="5">
    <location>
        <begin position="85"/>
        <end position="115"/>
    </location>
</feature>
<dbReference type="SUPFAM" id="SSF50182">
    <property type="entry name" value="Sm-like ribonucleoproteins"/>
    <property type="match status" value="1"/>
</dbReference>